<reference evidence="1 2" key="1">
    <citation type="submission" date="2024-09" db="EMBL/GenBank/DDBJ databases">
        <title>Genome sequencing and assembly of Phytophthora oleae, isolate VK10A, causative agent of rot of olive drupes.</title>
        <authorList>
            <person name="Conti Taguali S."/>
            <person name="Riolo M."/>
            <person name="La Spada F."/>
            <person name="Cacciola S.O."/>
            <person name="Dionisio G."/>
        </authorList>
    </citation>
    <scope>NUCLEOTIDE SEQUENCE [LARGE SCALE GENOMIC DNA]</scope>
    <source>
        <strain evidence="1 2">VK10A</strain>
    </source>
</reference>
<organism evidence="1 2">
    <name type="scientific">Phytophthora oleae</name>
    <dbReference type="NCBI Taxonomy" id="2107226"/>
    <lineage>
        <taxon>Eukaryota</taxon>
        <taxon>Sar</taxon>
        <taxon>Stramenopiles</taxon>
        <taxon>Oomycota</taxon>
        <taxon>Peronosporomycetes</taxon>
        <taxon>Peronosporales</taxon>
        <taxon>Peronosporaceae</taxon>
        <taxon>Phytophthora</taxon>
    </lineage>
</organism>
<keyword evidence="2" id="KW-1185">Reference proteome</keyword>
<evidence type="ECO:0000313" key="1">
    <source>
        <dbReference type="EMBL" id="KAL3664509.1"/>
    </source>
</evidence>
<sequence length="62" mass="6603">MSYHAEKNHPTVGENSDTTPYSEGLVEACHQLCLLCGINLLLSCSTPSAAGITKELQGDKIL</sequence>
<proteinExistence type="predicted"/>
<protein>
    <submittedName>
        <fullName evidence="1">Uncharacterized protein</fullName>
    </submittedName>
</protein>
<dbReference type="EMBL" id="JBIMZQ010000023">
    <property type="protein sequence ID" value="KAL3664509.1"/>
    <property type="molecule type" value="Genomic_DNA"/>
</dbReference>
<comment type="caution">
    <text evidence="1">The sequence shown here is derived from an EMBL/GenBank/DDBJ whole genome shotgun (WGS) entry which is preliminary data.</text>
</comment>
<dbReference type="Proteomes" id="UP001632037">
    <property type="component" value="Unassembled WGS sequence"/>
</dbReference>
<name>A0ABD3FG52_9STRA</name>
<gene>
    <name evidence="1" type="ORF">V7S43_010261</name>
</gene>
<evidence type="ECO:0000313" key="2">
    <source>
        <dbReference type="Proteomes" id="UP001632037"/>
    </source>
</evidence>
<dbReference type="AlphaFoldDB" id="A0ABD3FG52"/>
<accession>A0ABD3FG52</accession>